<dbReference type="Pfam" id="PF01520">
    <property type="entry name" value="Amidase_3"/>
    <property type="match status" value="1"/>
</dbReference>
<dbReference type="Gene3D" id="3.40.630.40">
    <property type="entry name" value="Zn-dependent exopeptidases"/>
    <property type="match status" value="1"/>
</dbReference>
<name>A0ABY3SFR3_9BACL</name>
<dbReference type="CDD" id="cd02696">
    <property type="entry name" value="MurNAc-LAA"/>
    <property type="match status" value="1"/>
</dbReference>
<organism evidence="4 5">
    <name type="scientific">Paenibacillus hexagrammi</name>
    <dbReference type="NCBI Taxonomy" id="2908839"/>
    <lineage>
        <taxon>Bacteria</taxon>
        <taxon>Bacillati</taxon>
        <taxon>Bacillota</taxon>
        <taxon>Bacilli</taxon>
        <taxon>Bacillales</taxon>
        <taxon>Paenibacillaceae</taxon>
        <taxon>Paenibacillus</taxon>
    </lineage>
</organism>
<evidence type="ECO:0000256" key="1">
    <source>
        <dbReference type="ARBA" id="ARBA00022801"/>
    </source>
</evidence>
<evidence type="ECO:0000256" key="2">
    <source>
        <dbReference type="SAM" id="SignalP"/>
    </source>
</evidence>
<keyword evidence="1" id="KW-0378">Hydrolase</keyword>
<keyword evidence="2" id="KW-0732">Signal</keyword>
<evidence type="ECO:0000313" key="5">
    <source>
        <dbReference type="Proteomes" id="UP001649230"/>
    </source>
</evidence>
<accession>A0ABY3SFR3</accession>
<dbReference type="InterPro" id="IPR050695">
    <property type="entry name" value="N-acetylmuramoyl_amidase_3"/>
</dbReference>
<evidence type="ECO:0000313" key="4">
    <source>
        <dbReference type="EMBL" id="UJF32031.1"/>
    </source>
</evidence>
<dbReference type="EMBL" id="CP090978">
    <property type="protein sequence ID" value="UJF32031.1"/>
    <property type="molecule type" value="Genomic_DNA"/>
</dbReference>
<dbReference type="InterPro" id="IPR002508">
    <property type="entry name" value="MurNAc-LAA_cat"/>
</dbReference>
<dbReference type="Proteomes" id="UP001649230">
    <property type="component" value="Chromosome"/>
</dbReference>
<feature type="chain" id="PRO_5046721388" evidence="2">
    <location>
        <begin position="24"/>
        <end position="236"/>
    </location>
</feature>
<feature type="signal peptide" evidence="2">
    <location>
        <begin position="1"/>
        <end position="23"/>
    </location>
</feature>
<sequence length="236" mass="26467">MKVGAAAVLLFAGLCCWTGVTNAQATQALNPLLPTADVLIDVGHGGIDSGTMFGKYEEKEINLAVSKKTYKLLRKMGFRTAINRTTDYALSDENTWSYGGRHRKDLAQRSGIANTIKPGMMLSMHVNWSGKPDRHGPLVISQNQSESILLANLLQHSLNELYGTHEEPVTSNKYFVLRYTKCPAVIIEMGFISNKKDRKLLRDSTIKQKSRKLSAARLSSIFLWYVQLRRRHGEQL</sequence>
<dbReference type="SUPFAM" id="SSF53187">
    <property type="entry name" value="Zn-dependent exopeptidases"/>
    <property type="match status" value="1"/>
</dbReference>
<feature type="domain" description="MurNAc-LAA" evidence="3">
    <location>
        <begin position="110"/>
        <end position="217"/>
    </location>
</feature>
<dbReference type="PANTHER" id="PTHR30404:SF0">
    <property type="entry name" value="N-ACETYLMURAMOYL-L-ALANINE AMIDASE AMIC"/>
    <property type="match status" value="1"/>
</dbReference>
<evidence type="ECO:0000259" key="3">
    <source>
        <dbReference type="SMART" id="SM00646"/>
    </source>
</evidence>
<keyword evidence="5" id="KW-1185">Reference proteome</keyword>
<proteinExistence type="predicted"/>
<dbReference type="RefSeq" id="WP_235118376.1">
    <property type="nucleotide sequence ID" value="NZ_CP090978.1"/>
</dbReference>
<protein>
    <submittedName>
        <fullName evidence="4">N-acetylmuramoyl-L-alanine amidase</fullName>
    </submittedName>
</protein>
<dbReference type="SMART" id="SM00646">
    <property type="entry name" value="Ami_3"/>
    <property type="match status" value="1"/>
</dbReference>
<reference evidence="4 5" key="1">
    <citation type="journal article" date="2024" name="Int. J. Syst. Evol. Microbiol.">
        <title>Paenibacillus hexagrammi sp. nov., a novel bacterium isolated from the gut content of Hexagrammos agrammus.</title>
        <authorList>
            <person name="Jung H.K."/>
            <person name="Kim D.G."/>
            <person name="Zin H."/>
            <person name="Park J."/>
            <person name="Jung H."/>
            <person name="Kim Y.O."/>
            <person name="Kong H.J."/>
            <person name="Kim J.W."/>
            <person name="Kim Y.S."/>
        </authorList>
    </citation>
    <scope>NUCLEOTIDE SEQUENCE [LARGE SCALE GENOMIC DNA]</scope>
    <source>
        <strain evidence="4 5">YPD9-1</strain>
    </source>
</reference>
<gene>
    <name evidence="4" type="ORF">L0M14_20130</name>
</gene>
<dbReference type="PANTHER" id="PTHR30404">
    <property type="entry name" value="N-ACETYLMURAMOYL-L-ALANINE AMIDASE"/>
    <property type="match status" value="1"/>
</dbReference>